<dbReference type="Proteomes" id="UP000198651">
    <property type="component" value="Chromosome I"/>
</dbReference>
<dbReference type="GO" id="GO:0016020">
    <property type="term" value="C:membrane"/>
    <property type="evidence" value="ECO:0007669"/>
    <property type="project" value="UniProtKB-SubCell"/>
</dbReference>
<evidence type="ECO:0000256" key="4">
    <source>
        <dbReference type="ARBA" id="ARBA00023136"/>
    </source>
</evidence>
<dbReference type="AlphaFoldDB" id="A0A0S4M1B5"/>
<proteinExistence type="predicted"/>
<dbReference type="CDD" id="cd16425">
    <property type="entry name" value="TrbF"/>
    <property type="match status" value="1"/>
</dbReference>
<dbReference type="InterPro" id="IPR032710">
    <property type="entry name" value="NTF2-like_dom_sf"/>
</dbReference>
<dbReference type="InterPro" id="IPR035658">
    <property type="entry name" value="TrbF"/>
</dbReference>
<feature type="domain" description="Bacterial virulence protein VirB8" evidence="6">
    <location>
        <begin position="21"/>
        <end position="207"/>
    </location>
</feature>
<dbReference type="STRING" id="1561003.Ark11_0742"/>
<dbReference type="EMBL" id="LN906597">
    <property type="protein sequence ID" value="CUT17575.1"/>
    <property type="molecule type" value="Genomic_DNA"/>
</dbReference>
<dbReference type="InterPro" id="IPR007430">
    <property type="entry name" value="VirB8"/>
</dbReference>
<accession>A0A0S4M1B5</accession>
<dbReference type="SUPFAM" id="SSF54427">
    <property type="entry name" value="NTF2-like"/>
    <property type="match status" value="1"/>
</dbReference>
<keyword evidence="4 5" id="KW-0472">Membrane</keyword>
<dbReference type="OrthoDB" id="9154451at2"/>
<evidence type="ECO:0000259" key="6">
    <source>
        <dbReference type="Pfam" id="PF04335"/>
    </source>
</evidence>
<protein>
    <submittedName>
        <fullName evidence="7">Putative pilus protein, VirB8</fullName>
    </submittedName>
</protein>
<gene>
    <name evidence="7" type="ORF">Ark11_0742</name>
</gene>
<evidence type="ECO:0000313" key="7">
    <source>
        <dbReference type="EMBL" id="CUT17575.1"/>
    </source>
</evidence>
<dbReference type="RefSeq" id="WP_092343004.1">
    <property type="nucleotide sequence ID" value="NZ_LN906597.1"/>
</dbReference>
<dbReference type="Pfam" id="PF04335">
    <property type="entry name" value="VirB8"/>
    <property type="match status" value="1"/>
</dbReference>
<feature type="transmembrane region" description="Helical" evidence="5">
    <location>
        <begin position="24"/>
        <end position="46"/>
    </location>
</feature>
<comment type="subcellular location">
    <subcellularLocation>
        <location evidence="1">Membrane</location>
        <topology evidence="1">Single-pass membrane protein</topology>
    </subcellularLocation>
</comment>
<organism evidence="7 8">
    <name type="scientific">Candidatus Ichthyocystis hellenicum</name>
    <dbReference type="NCBI Taxonomy" id="1561003"/>
    <lineage>
        <taxon>Bacteria</taxon>
        <taxon>Pseudomonadati</taxon>
        <taxon>Pseudomonadota</taxon>
        <taxon>Betaproteobacteria</taxon>
        <taxon>Burkholderiales</taxon>
        <taxon>Candidatus Ichthyocystis</taxon>
    </lineage>
</organism>
<evidence type="ECO:0000256" key="1">
    <source>
        <dbReference type="ARBA" id="ARBA00004167"/>
    </source>
</evidence>
<evidence type="ECO:0000256" key="3">
    <source>
        <dbReference type="ARBA" id="ARBA00022989"/>
    </source>
</evidence>
<name>A0A0S4M1B5_9BURK</name>
<evidence type="ECO:0000313" key="8">
    <source>
        <dbReference type="Proteomes" id="UP000198651"/>
    </source>
</evidence>
<keyword evidence="3 5" id="KW-1133">Transmembrane helix</keyword>
<sequence length="216" mass="24784">MKFFTSWEIFHKAFVLPLVVNRRIFLAIILLMMTNIFQSITIWKLVTLRHEGRFVLVEGTDGSLKVLHARPFRPEDSNVSYFIRLWVDRLLSADIRSVRQNLSLASAWVRGEAVTDLYRFVRSDMIGKNFSNDKGYVRSVSFRSLVFGGKGTLRHADLTLTLTVTSDGKIISRKDKMMHVEFFLVPPVSELDSQTNPLGLFITHFRIVPMNASGLF</sequence>
<dbReference type="Gene3D" id="3.10.450.230">
    <property type="entry name" value="VirB8 protein"/>
    <property type="match status" value="1"/>
</dbReference>
<evidence type="ECO:0000256" key="5">
    <source>
        <dbReference type="SAM" id="Phobius"/>
    </source>
</evidence>
<reference evidence="8" key="1">
    <citation type="submission" date="2015-11" db="EMBL/GenBank/DDBJ databases">
        <authorList>
            <person name="Seth-Smith H.M.B."/>
        </authorList>
    </citation>
    <scope>NUCLEOTIDE SEQUENCE [LARGE SCALE GENOMIC DNA]</scope>
    <source>
        <strain evidence="8">2013Ark11</strain>
    </source>
</reference>
<keyword evidence="2 5" id="KW-0812">Transmembrane</keyword>
<evidence type="ECO:0000256" key="2">
    <source>
        <dbReference type="ARBA" id="ARBA00022692"/>
    </source>
</evidence>
<keyword evidence="8" id="KW-1185">Reference proteome</keyword>